<dbReference type="OrthoDB" id="7208981at2"/>
<dbReference type="RefSeq" id="WP_092122161.1">
    <property type="nucleotide sequence ID" value="NZ_FNTH01000001.1"/>
</dbReference>
<dbReference type="Gene3D" id="3.40.50.10540">
    <property type="entry name" value="Crotonobetainyl-coa:carnitine coa-transferase, domain 1"/>
    <property type="match status" value="1"/>
</dbReference>
<sequence length="399" mass="43153">MSIFEGLKVIDCGSFIAAPTAATLLGDFGADVIKIEPPGAGDAFRQVPKLPGMPRSDQPYGWLLDNRNKRGLALDLSKPEGQAVLHRLASTADVFITNYPLAVRRKLAISYERLAAANDRLIYASFTGYGETGDEAGKPGFDVTAYWARSGLMDMVRSDASTPPARALAGMGDHPSGVSLFAAVAVALYQRERTGRGTRVGSSLLANGVWSNGIMAQAALCGATFTPRPPRENLFNALGCYYRCRDGRWLLLAIVNEQRDFPTVAKCLGLDDLLTDPRFAKQADRFARSAELIALFDAAFATRDRDEWRACLDEAGIVFECVAEMGDLCADRQMLAAGVLVPFENDEMLTIDSPFFVDGATKVKPRKAPAVGEHSTQILREAGYDDAAIAGMRESKILA</sequence>
<dbReference type="Pfam" id="PF02515">
    <property type="entry name" value="CoA_transf_3"/>
    <property type="match status" value="1"/>
</dbReference>
<accession>A0A1H5D6C6</accession>
<organism evidence="1 2">
    <name type="scientific">Bradyrhizobium erythrophlei</name>
    <dbReference type="NCBI Taxonomy" id="1437360"/>
    <lineage>
        <taxon>Bacteria</taxon>
        <taxon>Pseudomonadati</taxon>
        <taxon>Pseudomonadota</taxon>
        <taxon>Alphaproteobacteria</taxon>
        <taxon>Hyphomicrobiales</taxon>
        <taxon>Nitrobacteraceae</taxon>
        <taxon>Bradyrhizobium</taxon>
    </lineage>
</organism>
<dbReference type="PANTHER" id="PTHR48228">
    <property type="entry name" value="SUCCINYL-COA--D-CITRAMALATE COA-TRANSFERASE"/>
    <property type="match status" value="1"/>
</dbReference>
<dbReference type="InterPro" id="IPR023606">
    <property type="entry name" value="CoA-Trfase_III_dom_1_sf"/>
</dbReference>
<evidence type="ECO:0000313" key="1">
    <source>
        <dbReference type="EMBL" id="SED74406.1"/>
    </source>
</evidence>
<evidence type="ECO:0000313" key="2">
    <source>
        <dbReference type="Proteomes" id="UP000198992"/>
    </source>
</evidence>
<dbReference type="Proteomes" id="UP000198992">
    <property type="component" value="Unassembled WGS sequence"/>
</dbReference>
<dbReference type="Gene3D" id="3.30.1540.10">
    <property type="entry name" value="formyl-coa transferase, domain 3"/>
    <property type="match status" value="1"/>
</dbReference>
<dbReference type="InterPro" id="IPR044855">
    <property type="entry name" value="CoA-Trfase_III_dom3_sf"/>
</dbReference>
<protein>
    <submittedName>
        <fullName evidence="1">Crotonobetainyl-CoA:carnitine CoA-transferase CaiB</fullName>
    </submittedName>
</protein>
<gene>
    <name evidence="1" type="ORF">SAMN05444164_5662</name>
</gene>
<dbReference type="AlphaFoldDB" id="A0A1H5D6C6"/>
<dbReference type="SUPFAM" id="SSF89796">
    <property type="entry name" value="CoA-transferase family III (CaiB/BaiF)"/>
    <property type="match status" value="1"/>
</dbReference>
<dbReference type="InterPro" id="IPR050509">
    <property type="entry name" value="CoA-transferase_III"/>
</dbReference>
<keyword evidence="1" id="KW-0808">Transferase</keyword>
<dbReference type="EMBL" id="FNTH01000001">
    <property type="protein sequence ID" value="SED74406.1"/>
    <property type="molecule type" value="Genomic_DNA"/>
</dbReference>
<dbReference type="PANTHER" id="PTHR48228:SF2">
    <property type="entry name" value="E-CINNAMOYL-COA:R-PHENYLLACTATE COA TRANSFERASE LARGE SUBUNIT"/>
    <property type="match status" value="1"/>
</dbReference>
<name>A0A1H5D6C6_9BRAD</name>
<dbReference type="GO" id="GO:0016740">
    <property type="term" value="F:transferase activity"/>
    <property type="evidence" value="ECO:0007669"/>
    <property type="project" value="UniProtKB-KW"/>
</dbReference>
<dbReference type="InterPro" id="IPR003673">
    <property type="entry name" value="CoA-Trfase_fam_III"/>
</dbReference>
<reference evidence="1 2" key="1">
    <citation type="submission" date="2016-10" db="EMBL/GenBank/DDBJ databases">
        <authorList>
            <person name="de Groot N.N."/>
        </authorList>
    </citation>
    <scope>NUCLEOTIDE SEQUENCE [LARGE SCALE GENOMIC DNA]</scope>
    <source>
        <strain evidence="1 2">MT12</strain>
    </source>
</reference>
<proteinExistence type="predicted"/>